<evidence type="ECO:0008006" key="4">
    <source>
        <dbReference type="Google" id="ProtNLM"/>
    </source>
</evidence>
<reference evidence="3" key="2">
    <citation type="submission" date="2015-06" db="EMBL/GenBank/DDBJ databases">
        <title>Genome Sequence of Bacillus endophyticus and Analysis of its Companion Mechanism in the Ketogulonigenium vulgare-Bacillus strain Consortium.</title>
        <authorList>
            <person name="Jia N."/>
            <person name="Du J."/>
            <person name="Ding M.-Z."/>
            <person name="Gao F."/>
            <person name="Yuan Y.-J."/>
        </authorList>
    </citation>
    <scope>NUCLEOTIDE SEQUENCE [LARGE SCALE GENOMIC DNA]</scope>
    <source>
        <strain evidence="3">Hbe603</strain>
    </source>
</reference>
<keyword evidence="1" id="KW-0472">Membrane</keyword>
<evidence type="ECO:0000313" key="2">
    <source>
        <dbReference type="EMBL" id="AKO94863.1"/>
    </source>
</evidence>
<dbReference type="Pfam" id="PF04286">
    <property type="entry name" value="DUF445"/>
    <property type="match status" value="1"/>
</dbReference>
<feature type="transmembrane region" description="Helical" evidence="1">
    <location>
        <begin position="12"/>
        <end position="29"/>
    </location>
</feature>
<evidence type="ECO:0000256" key="1">
    <source>
        <dbReference type="SAM" id="Phobius"/>
    </source>
</evidence>
<protein>
    <recommendedName>
        <fullName evidence="4">DUF445 domain-containing protein</fullName>
    </recommendedName>
</protein>
<name>A0A0H4L2B9_9BACI</name>
<dbReference type="Proteomes" id="UP000036202">
    <property type="component" value="Chromosome"/>
</dbReference>
<dbReference type="EMBL" id="CP011974">
    <property type="protein sequence ID" value="AKO94863.1"/>
    <property type="molecule type" value="Genomic_DNA"/>
</dbReference>
<dbReference type="RefSeq" id="WP_046218057.1">
    <property type="nucleotide sequence ID" value="NZ_CP011974.1"/>
</dbReference>
<dbReference type="PANTHER" id="PTHR38442">
    <property type="entry name" value="INNER MEMBRANE PROTEIN-RELATED"/>
    <property type="match status" value="1"/>
</dbReference>
<dbReference type="KEGG" id="beo:BEH_23895"/>
<keyword evidence="3" id="KW-1185">Reference proteome</keyword>
<keyword evidence="1" id="KW-0812">Transmembrane</keyword>
<organism evidence="2 3">
    <name type="scientific">Priestia filamentosa</name>
    <dbReference type="NCBI Taxonomy" id="1402861"/>
    <lineage>
        <taxon>Bacteria</taxon>
        <taxon>Bacillati</taxon>
        <taxon>Bacillota</taxon>
        <taxon>Bacilli</taxon>
        <taxon>Bacillales</taxon>
        <taxon>Bacillaceae</taxon>
        <taxon>Priestia</taxon>
    </lineage>
</organism>
<proteinExistence type="predicted"/>
<dbReference type="InterPro" id="IPR007383">
    <property type="entry name" value="DUF445"/>
</dbReference>
<evidence type="ECO:0000313" key="3">
    <source>
        <dbReference type="Proteomes" id="UP000036202"/>
    </source>
</evidence>
<accession>A0A0H4L2B9</accession>
<dbReference type="PATRIC" id="fig|135735.6.peg.5022"/>
<feature type="transmembrane region" description="Helical" evidence="1">
    <location>
        <begin position="395"/>
        <end position="417"/>
    </location>
</feature>
<keyword evidence="1" id="KW-1133">Transmembrane helix</keyword>
<reference evidence="2 3" key="1">
    <citation type="journal article" date="2015" name="PLoS ONE">
        <title>Genome Sequence of Bacillus endophyticus and Analysis of Its Companion Mechanism in the Ketogulonigenium vulgare-Bacillus Strain Consortium.</title>
        <authorList>
            <person name="Jia N."/>
            <person name="Du J."/>
            <person name="Ding M.Z."/>
            <person name="Gao F."/>
            <person name="Yuan Y.J."/>
        </authorList>
    </citation>
    <scope>NUCLEOTIDE SEQUENCE [LARGE SCALE GENOMIC DNA]</scope>
    <source>
        <strain evidence="2 3">Hbe603</strain>
    </source>
</reference>
<gene>
    <name evidence="2" type="ORF">BEH_23895</name>
</gene>
<dbReference type="OrthoDB" id="9769590at2"/>
<sequence length="418" mass="47333">MAKKQQKSRYFAGISLGIMGIGFLATLPFQDSIIGKLLQGGFEAGLVGGLADWFAVTALFRHPLGIPIPHTALLPKNRDKMVRGAIAMVENNWLTKESIKGKIGQITFTDKLFPLLERELASEGVYKATQSGLKHAVDKVNLDQISIFIEKELKKYISSADVTVFVKSLTDQVVKRNLDEKAIDYILAEVEKWISKEDTRHKIGVMAKQFLDNTESDGFLKMAMSSFSSFINEDKLGKILQPFLLEKIVLLQDKDNPYRGLILNRIRQEIKGVSDREELMTEINQWKDKTVQNIEASDKIKAVLERYKDKLHKMLADRVFIEKHVLSAVRELIEKTKNDEEKVNTIEKWIHGQAASFIENNHSKIGSLVKENLEKLDNDTLIHMVETNVGKDLQWIRVNGALCGFLIGLVLSIFKLVI</sequence>
<dbReference type="AlphaFoldDB" id="A0A0H4L2B9"/>
<dbReference type="PANTHER" id="PTHR38442:SF1">
    <property type="entry name" value="INNER MEMBRANE PROTEIN"/>
    <property type="match status" value="1"/>
</dbReference>
<dbReference type="GO" id="GO:0005886">
    <property type="term" value="C:plasma membrane"/>
    <property type="evidence" value="ECO:0007669"/>
    <property type="project" value="TreeGrafter"/>
</dbReference>